<keyword evidence="3" id="KW-1185">Reference proteome</keyword>
<feature type="region of interest" description="Disordered" evidence="1">
    <location>
        <begin position="561"/>
        <end position="728"/>
    </location>
</feature>
<feature type="compositionally biased region" description="Low complexity" evidence="1">
    <location>
        <begin position="1036"/>
        <end position="1045"/>
    </location>
</feature>
<feature type="region of interest" description="Disordered" evidence="1">
    <location>
        <begin position="456"/>
        <end position="511"/>
    </location>
</feature>
<dbReference type="EMBL" id="JADGIZ020000060">
    <property type="protein sequence ID" value="KAL2912630.1"/>
    <property type="molecule type" value="Genomic_DNA"/>
</dbReference>
<feature type="compositionally biased region" description="Polar residues" evidence="1">
    <location>
        <begin position="685"/>
        <end position="707"/>
    </location>
</feature>
<feature type="region of interest" description="Disordered" evidence="1">
    <location>
        <begin position="97"/>
        <end position="116"/>
    </location>
</feature>
<feature type="compositionally biased region" description="Low complexity" evidence="1">
    <location>
        <begin position="169"/>
        <end position="187"/>
    </location>
</feature>
<sequence>MSPPAPTANGLPNDDDAAGGDGGEGGPATRSRLPVRITHKAAGRAPAAAAAEVSKLPRPVRGKGAKQGTLARPVTAGAEAQAVVTTRASPPVEVVDLTLDSPEPAPRRLKRTRSTAATTATAVLSAAANAEAALQLVPSRAPWNVSVRAPPPPRKPRPVLIDNDSGGPTTSSSDVALDASSTAAASGGTAGIETPRGVEQPDGGSQERNPERTQPEPPASETAEATPRIGLRASRSPAESPKRQRIDSPDPITRTHALPRVLADNDLPETPIIRVVRRAGAASPATSEPPESPSERSASAGSLGTQDTLLRAHELAADCCDGAMGGTDDEDSVQTAQDVIDAAEDEVSQANETADADLIAGLDTSGSQAVSTVSTISSVAVTPAESVADAEDLAFEQTEPPVEHGEDQGEDLVSAGPVGTTPLPAADEADVETPKAKIKIAGVQAQVLVPLESVLDTPSTSPAKYDDKDVEPATPAPLIEQDPVPSTPPPASVSQLADNSRRNAADMSGDPPVTPTVFAYLKPSLPDAVFGDGPMPELDKPIENMANAPRLAASLSEHLSDTRMLADNNKDDNHDDDDDDDDDIMNRTFKRPRSGSMSSSQGSQSSQRSRRSVNRIVDSDDEDEDDLRLMRAPLLGAKAAAKASTDSGRLGGDDDADGDRTPAMGSRTPTARRTQMSRAPDAAESTASSPDGAASVSSRSTRGTAQQHRAEKAQLERLLPPPPSLSAADRRRIAKQNNLMDSISKLLLGKQRSLDQAKRNDELARELASQEIAMEAAKMPEVIEYSAESSHIAELAGAGPRLPPRRDVLVLGEYQEPKKLPKLSARRGQRDSVEAILDAAAGSAEALHRVFDADLLVRRSRTGWQATQPIVEWLVQLGVETGEMALLEAVELVTVDEAGKPAKPPPPPFAQAEALSRMARVVGALARAGAVAMPLEEHCGLVVAALAIALDSRAGGALAGDLACLTADLVAALSDEQWPAAGRSICDAVMQLLRPQAGVSAQCHRCGRGKDDNGNGLERRSGKPVASAYPEDESEAGTSTASSVVDSDDDDNGGESGNDDDDATSLATATTASGSTAGRGRRRRARGHGVRRHRAEPAGVPRTASMLIDADLMQAEACCADAEAVQLLKFVRSAQTPGTAARMRWLRQQLACSILCRALGRGRHAGHPTTSHDGDDGKDDRGWIEIGIGQQGASAFAFVADVLATETLFSKYCGDYWQLACLASVLGHAMLDKTAVVEDRMAAGEIARRIRMLHNSIADGRAISIERTRAKHELMQLATWIRLAVDSSAPKQAGILDQLASRPGSNR</sequence>
<evidence type="ECO:0000313" key="2">
    <source>
        <dbReference type="EMBL" id="KAL2912630.1"/>
    </source>
</evidence>
<gene>
    <name evidence="2" type="ORF">HK105_207846</name>
</gene>
<dbReference type="Proteomes" id="UP001527925">
    <property type="component" value="Unassembled WGS sequence"/>
</dbReference>
<reference evidence="2 3" key="1">
    <citation type="submission" date="2023-09" db="EMBL/GenBank/DDBJ databases">
        <title>Pangenome analysis of Batrachochytrium dendrobatidis and related Chytrids.</title>
        <authorList>
            <person name="Yacoub M.N."/>
            <person name="Stajich J.E."/>
            <person name="James T.Y."/>
        </authorList>
    </citation>
    <scope>NUCLEOTIDE SEQUENCE [LARGE SCALE GENOMIC DNA]</scope>
    <source>
        <strain evidence="2 3">JEL0888</strain>
    </source>
</reference>
<feature type="compositionally biased region" description="Acidic residues" evidence="1">
    <location>
        <begin position="574"/>
        <end position="583"/>
    </location>
</feature>
<organism evidence="2 3">
    <name type="scientific">Polyrhizophydium stewartii</name>
    <dbReference type="NCBI Taxonomy" id="2732419"/>
    <lineage>
        <taxon>Eukaryota</taxon>
        <taxon>Fungi</taxon>
        <taxon>Fungi incertae sedis</taxon>
        <taxon>Chytridiomycota</taxon>
        <taxon>Chytridiomycota incertae sedis</taxon>
        <taxon>Chytridiomycetes</taxon>
        <taxon>Rhizophydiales</taxon>
        <taxon>Rhizophydiales incertae sedis</taxon>
        <taxon>Polyrhizophydium</taxon>
    </lineage>
</organism>
<evidence type="ECO:0000313" key="3">
    <source>
        <dbReference type="Proteomes" id="UP001527925"/>
    </source>
</evidence>
<feature type="region of interest" description="Disordered" evidence="1">
    <location>
        <begin position="1"/>
        <end position="76"/>
    </location>
</feature>
<protein>
    <submittedName>
        <fullName evidence="2">Uncharacterized protein</fullName>
    </submittedName>
</protein>
<feature type="compositionally biased region" description="Basic and acidic residues" evidence="1">
    <location>
        <begin position="1008"/>
        <end position="1021"/>
    </location>
</feature>
<comment type="caution">
    <text evidence="2">The sequence shown here is derived from an EMBL/GenBank/DDBJ whole genome shotgun (WGS) entry which is preliminary data.</text>
</comment>
<feature type="compositionally biased region" description="Low complexity" evidence="1">
    <location>
        <begin position="637"/>
        <end position="648"/>
    </location>
</feature>
<feature type="compositionally biased region" description="Basic residues" evidence="1">
    <location>
        <begin position="1079"/>
        <end position="1094"/>
    </location>
</feature>
<feature type="compositionally biased region" description="Polar residues" evidence="1">
    <location>
        <begin position="667"/>
        <end position="677"/>
    </location>
</feature>
<proteinExistence type="predicted"/>
<feature type="compositionally biased region" description="Low complexity" evidence="1">
    <location>
        <begin position="1064"/>
        <end position="1078"/>
    </location>
</feature>
<feature type="compositionally biased region" description="Low complexity" evidence="1">
    <location>
        <begin position="279"/>
        <end position="302"/>
    </location>
</feature>
<name>A0ABR4MZC9_9FUNG</name>
<feature type="region of interest" description="Disordered" evidence="1">
    <location>
        <begin position="1001"/>
        <end position="1102"/>
    </location>
</feature>
<accession>A0ABR4MZC9</accession>
<evidence type="ECO:0000256" key="1">
    <source>
        <dbReference type="SAM" id="MobiDB-lite"/>
    </source>
</evidence>
<feature type="compositionally biased region" description="Low complexity" evidence="1">
    <location>
        <begin position="594"/>
        <end position="607"/>
    </location>
</feature>
<feature type="region of interest" description="Disordered" evidence="1">
    <location>
        <begin position="399"/>
        <end position="429"/>
    </location>
</feature>
<feature type="compositionally biased region" description="Acidic residues" evidence="1">
    <location>
        <begin position="1046"/>
        <end position="1063"/>
    </location>
</feature>
<feature type="region of interest" description="Disordered" evidence="1">
    <location>
        <begin position="143"/>
        <end position="305"/>
    </location>
</feature>